<evidence type="ECO:0000313" key="10">
    <source>
        <dbReference type="Ensembl" id="ENSMMOP00000009466.1"/>
    </source>
</evidence>
<dbReference type="GO" id="GO:1901135">
    <property type="term" value="P:carbohydrate derivative metabolic process"/>
    <property type="evidence" value="ECO:0007669"/>
    <property type="project" value="UniProtKB-ARBA"/>
</dbReference>
<sequence>MSLTAKRPCPEPVNDRMNVSMEKRIKRISVEGNIAAGKSTFVRLLEQEGGDWEVVPEPIARWCNVQTQGSDFKELTTSQKSGGNVLQMMYEKPERWAYTFQSYACISRVRSQIRSANGKLQEAENPVQFFERSIYSDRYIFAANLYESECMNETEWALYQDWHGWLHSQFGKNIELDGSPGPALETCLLRNFVNQAVCCSCSMWSAGLHPLQKPRASVCVRGAQ</sequence>
<dbReference type="InterPro" id="IPR050566">
    <property type="entry name" value="Deoxyribonucleoside_kinase"/>
</dbReference>
<dbReference type="GO" id="GO:0004137">
    <property type="term" value="F:deoxycytidine kinase activity"/>
    <property type="evidence" value="ECO:0007669"/>
    <property type="project" value="TreeGrafter"/>
</dbReference>
<dbReference type="CDD" id="cd01673">
    <property type="entry name" value="dNK"/>
    <property type="match status" value="1"/>
</dbReference>
<comment type="subunit">
    <text evidence="2">Homodimer.</text>
</comment>
<dbReference type="GO" id="GO:0005524">
    <property type="term" value="F:ATP binding"/>
    <property type="evidence" value="ECO:0007669"/>
    <property type="project" value="UniProtKB-KW"/>
</dbReference>
<keyword evidence="3" id="KW-0808">Transferase</keyword>
<comment type="catalytic activity">
    <reaction evidence="8">
        <text>2'-deoxyguanosine + ATP = dGMP + ADP + H(+)</text>
        <dbReference type="Rhea" id="RHEA:19201"/>
        <dbReference type="ChEBI" id="CHEBI:15378"/>
        <dbReference type="ChEBI" id="CHEBI:17172"/>
        <dbReference type="ChEBI" id="CHEBI:30616"/>
        <dbReference type="ChEBI" id="CHEBI:57673"/>
        <dbReference type="ChEBI" id="CHEBI:456216"/>
        <dbReference type="EC" id="2.7.1.113"/>
    </reaction>
</comment>
<dbReference type="PANTHER" id="PTHR10513:SF19">
    <property type="entry name" value="DEOXYCYTIDINE KINASE"/>
    <property type="match status" value="1"/>
</dbReference>
<dbReference type="PANTHER" id="PTHR10513">
    <property type="entry name" value="DEOXYNUCLEOSIDE KINASE"/>
    <property type="match status" value="1"/>
</dbReference>
<evidence type="ECO:0000256" key="4">
    <source>
        <dbReference type="ARBA" id="ARBA00022741"/>
    </source>
</evidence>
<dbReference type="GO" id="GO:0005739">
    <property type="term" value="C:mitochondrion"/>
    <property type="evidence" value="ECO:0007669"/>
    <property type="project" value="TreeGrafter"/>
</dbReference>
<evidence type="ECO:0000256" key="3">
    <source>
        <dbReference type="ARBA" id="ARBA00022679"/>
    </source>
</evidence>
<dbReference type="Proteomes" id="UP000261620">
    <property type="component" value="Unplaced"/>
</dbReference>
<dbReference type="InterPro" id="IPR031314">
    <property type="entry name" value="DNK_dom"/>
</dbReference>
<dbReference type="Ensembl" id="ENSMMOT00000009634.1">
    <property type="protein sequence ID" value="ENSMMOP00000009466.1"/>
    <property type="gene ID" value="ENSMMOG00000005583.1"/>
</dbReference>
<keyword evidence="4" id="KW-0547">Nucleotide-binding</keyword>
<dbReference type="SUPFAM" id="SSF52540">
    <property type="entry name" value="P-loop containing nucleoside triphosphate hydrolases"/>
    <property type="match status" value="1"/>
</dbReference>
<accession>A0A3Q3W0L7</accession>
<dbReference type="Gene3D" id="3.40.50.300">
    <property type="entry name" value="P-loop containing nucleotide triphosphate hydrolases"/>
    <property type="match status" value="1"/>
</dbReference>
<protein>
    <recommendedName>
        <fullName evidence="7">deoxyguanosine kinase</fullName>
        <ecNumber evidence="7">2.7.1.113</ecNumber>
    </recommendedName>
</protein>
<dbReference type="FunFam" id="3.40.50.300:FF:000461">
    <property type="entry name" value="Deoxycytidine kinase"/>
    <property type="match status" value="1"/>
</dbReference>
<organism evidence="10 11">
    <name type="scientific">Mola mola</name>
    <name type="common">Ocean sunfish</name>
    <name type="synonym">Tetraodon mola</name>
    <dbReference type="NCBI Taxonomy" id="94237"/>
    <lineage>
        <taxon>Eukaryota</taxon>
        <taxon>Metazoa</taxon>
        <taxon>Chordata</taxon>
        <taxon>Craniata</taxon>
        <taxon>Vertebrata</taxon>
        <taxon>Euteleostomi</taxon>
        <taxon>Actinopterygii</taxon>
        <taxon>Neopterygii</taxon>
        <taxon>Teleostei</taxon>
        <taxon>Neoteleostei</taxon>
        <taxon>Acanthomorphata</taxon>
        <taxon>Eupercaria</taxon>
        <taxon>Tetraodontiformes</taxon>
        <taxon>Molidae</taxon>
        <taxon>Mola</taxon>
    </lineage>
</organism>
<evidence type="ECO:0000256" key="2">
    <source>
        <dbReference type="ARBA" id="ARBA00011738"/>
    </source>
</evidence>
<keyword evidence="5" id="KW-0418">Kinase</keyword>
<name>A0A3Q3W0L7_MOLML</name>
<evidence type="ECO:0000256" key="1">
    <source>
        <dbReference type="ARBA" id="ARBA00007420"/>
    </source>
</evidence>
<evidence type="ECO:0000313" key="11">
    <source>
        <dbReference type="Proteomes" id="UP000261620"/>
    </source>
</evidence>
<dbReference type="InterPro" id="IPR027417">
    <property type="entry name" value="P-loop_NTPase"/>
</dbReference>
<reference evidence="10" key="2">
    <citation type="submission" date="2025-09" db="UniProtKB">
        <authorList>
            <consortium name="Ensembl"/>
        </authorList>
    </citation>
    <scope>IDENTIFICATION</scope>
</reference>
<feature type="domain" description="Deoxynucleoside kinase" evidence="9">
    <location>
        <begin position="28"/>
        <end position="172"/>
    </location>
</feature>
<evidence type="ECO:0000259" key="9">
    <source>
        <dbReference type="Pfam" id="PF01712"/>
    </source>
</evidence>
<evidence type="ECO:0000256" key="7">
    <source>
        <dbReference type="ARBA" id="ARBA00039043"/>
    </source>
</evidence>
<evidence type="ECO:0000256" key="6">
    <source>
        <dbReference type="ARBA" id="ARBA00022840"/>
    </source>
</evidence>
<evidence type="ECO:0000256" key="5">
    <source>
        <dbReference type="ARBA" id="ARBA00022777"/>
    </source>
</evidence>
<dbReference type="Pfam" id="PF01712">
    <property type="entry name" value="dNK"/>
    <property type="match status" value="1"/>
</dbReference>
<dbReference type="GO" id="GO:0004138">
    <property type="term" value="F:deoxyguanosine kinase activity"/>
    <property type="evidence" value="ECO:0007669"/>
    <property type="project" value="UniProtKB-EC"/>
</dbReference>
<evidence type="ECO:0000256" key="8">
    <source>
        <dbReference type="ARBA" id="ARBA00047656"/>
    </source>
</evidence>
<dbReference type="AlphaFoldDB" id="A0A3Q3W0L7"/>
<keyword evidence="11" id="KW-1185">Reference proteome</keyword>
<keyword evidence="6" id="KW-0067">ATP-binding</keyword>
<comment type="similarity">
    <text evidence="1">Belongs to the DCK/DGK family.</text>
</comment>
<dbReference type="EC" id="2.7.1.113" evidence="7"/>
<proteinExistence type="inferred from homology"/>
<reference evidence="10" key="1">
    <citation type="submission" date="2025-08" db="UniProtKB">
        <authorList>
            <consortium name="Ensembl"/>
        </authorList>
    </citation>
    <scope>IDENTIFICATION</scope>
</reference>